<accession>S7RKF3</accession>
<name>S7RKF3_GLOTA</name>
<evidence type="ECO:0000256" key="1">
    <source>
        <dbReference type="SAM" id="MobiDB-lite"/>
    </source>
</evidence>
<dbReference type="EMBL" id="KB469303">
    <property type="protein sequence ID" value="EPQ54870.1"/>
    <property type="molecule type" value="Genomic_DNA"/>
</dbReference>
<dbReference type="GeneID" id="19299394"/>
<organism evidence="2 3">
    <name type="scientific">Gloeophyllum trabeum (strain ATCC 11539 / FP-39264 / Madison 617)</name>
    <name type="common">Brown rot fungus</name>
    <dbReference type="NCBI Taxonomy" id="670483"/>
    <lineage>
        <taxon>Eukaryota</taxon>
        <taxon>Fungi</taxon>
        <taxon>Dikarya</taxon>
        <taxon>Basidiomycota</taxon>
        <taxon>Agaricomycotina</taxon>
        <taxon>Agaricomycetes</taxon>
        <taxon>Gloeophyllales</taxon>
        <taxon>Gloeophyllaceae</taxon>
        <taxon>Gloeophyllum</taxon>
    </lineage>
</organism>
<feature type="region of interest" description="Disordered" evidence="1">
    <location>
        <begin position="37"/>
        <end position="57"/>
    </location>
</feature>
<sequence length="57" mass="6001">MGCDEEGEGSTAVPDSKVVESLRDLVRKPMKAIAPRYPVPTVGEQGTAEGKAVRDDG</sequence>
<evidence type="ECO:0000313" key="2">
    <source>
        <dbReference type="EMBL" id="EPQ54870.1"/>
    </source>
</evidence>
<protein>
    <submittedName>
        <fullName evidence="2">Uncharacterized protein</fullName>
    </submittedName>
</protein>
<proteinExistence type="predicted"/>
<evidence type="ECO:0000313" key="3">
    <source>
        <dbReference type="Proteomes" id="UP000030669"/>
    </source>
</evidence>
<dbReference type="AlphaFoldDB" id="S7RKF3"/>
<gene>
    <name evidence="2" type="ORF">GLOTRDRAFT_111443</name>
</gene>
<dbReference type="HOGENOM" id="CLU_2996676_0_0_1"/>
<dbReference type="RefSeq" id="XP_007867099.1">
    <property type="nucleotide sequence ID" value="XM_007868908.1"/>
</dbReference>
<dbReference type="KEGG" id="gtr:GLOTRDRAFT_111443"/>
<keyword evidence="3" id="KW-1185">Reference proteome</keyword>
<dbReference type="Proteomes" id="UP000030669">
    <property type="component" value="Unassembled WGS sequence"/>
</dbReference>
<reference evidence="2 3" key="1">
    <citation type="journal article" date="2012" name="Science">
        <title>The Paleozoic origin of enzymatic lignin decomposition reconstructed from 31 fungal genomes.</title>
        <authorList>
            <person name="Floudas D."/>
            <person name="Binder M."/>
            <person name="Riley R."/>
            <person name="Barry K."/>
            <person name="Blanchette R.A."/>
            <person name="Henrissat B."/>
            <person name="Martinez A.T."/>
            <person name="Otillar R."/>
            <person name="Spatafora J.W."/>
            <person name="Yadav J.S."/>
            <person name="Aerts A."/>
            <person name="Benoit I."/>
            <person name="Boyd A."/>
            <person name="Carlson A."/>
            <person name="Copeland A."/>
            <person name="Coutinho P.M."/>
            <person name="de Vries R.P."/>
            <person name="Ferreira P."/>
            <person name="Findley K."/>
            <person name="Foster B."/>
            <person name="Gaskell J."/>
            <person name="Glotzer D."/>
            <person name="Gorecki P."/>
            <person name="Heitman J."/>
            <person name="Hesse C."/>
            <person name="Hori C."/>
            <person name="Igarashi K."/>
            <person name="Jurgens J.A."/>
            <person name="Kallen N."/>
            <person name="Kersten P."/>
            <person name="Kohler A."/>
            <person name="Kuees U."/>
            <person name="Kumar T.K.A."/>
            <person name="Kuo A."/>
            <person name="LaButti K."/>
            <person name="Larrondo L.F."/>
            <person name="Lindquist E."/>
            <person name="Ling A."/>
            <person name="Lombard V."/>
            <person name="Lucas S."/>
            <person name="Lundell T."/>
            <person name="Martin R."/>
            <person name="McLaughlin D.J."/>
            <person name="Morgenstern I."/>
            <person name="Morin E."/>
            <person name="Murat C."/>
            <person name="Nagy L.G."/>
            <person name="Nolan M."/>
            <person name="Ohm R.A."/>
            <person name="Patyshakuliyeva A."/>
            <person name="Rokas A."/>
            <person name="Ruiz-Duenas F.J."/>
            <person name="Sabat G."/>
            <person name="Salamov A."/>
            <person name="Samejima M."/>
            <person name="Schmutz J."/>
            <person name="Slot J.C."/>
            <person name="St John F."/>
            <person name="Stenlid J."/>
            <person name="Sun H."/>
            <person name="Sun S."/>
            <person name="Syed K."/>
            <person name="Tsang A."/>
            <person name="Wiebenga A."/>
            <person name="Young D."/>
            <person name="Pisabarro A."/>
            <person name="Eastwood D.C."/>
            <person name="Martin F."/>
            <person name="Cullen D."/>
            <person name="Grigoriev I.V."/>
            <person name="Hibbett D.S."/>
        </authorList>
    </citation>
    <scope>NUCLEOTIDE SEQUENCE [LARGE SCALE GENOMIC DNA]</scope>
    <source>
        <strain evidence="2 3">ATCC 11539</strain>
    </source>
</reference>